<evidence type="ECO:0000313" key="3">
    <source>
        <dbReference type="Proteomes" id="UP000646244"/>
    </source>
</evidence>
<gene>
    <name evidence="2" type="ORF">GCM10010507_12780</name>
</gene>
<evidence type="ECO:0000313" key="2">
    <source>
        <dbReference type="EMBL" id="GHC40153.1"/>
    </source>
</evidence>
<name>A0A918TAT0_STRCJ</name>
<comment type="caution">
    <text evidence="2">The sequence shown here is derived from an EMBL/GenBank/DDBJ whole genome shotgun (WGS) entry which is preliminary data.</text>
</comment>
<dbReference type="EMBL" id="BMVB01000003">
    <property type="protein sequence ID" value="GHC40153.1"/>
    <property type="molecule type" value="Genomic_DNA"/>
</dbReference>
<accession>A0A918TAT0</accession>
<feature type="transmembrane region" description="Helical" evidence="1">
    <location>
        <begin position="20"/>
        <end position="43"/>
    </location>
</feature>
<keyword evidence="1" id="KW-0472">Membrane</keyword>
<dbReference type="AlphaFoldDB" id="A0A918TAT0"/>
<reference evidence="2" key="2">
    <citation type="submission" date="2020-09" db="EMBL/GenBank/DDBJ databases">
        <authorList>
            <person name="Sun Q."/>
            <person name="Ohkuma M."/>
        </authorList>
    </citation>
    <scope>NUCLEOTIDE SEQUENCE</scope>
    <source>
        <strain evidence="2">JCM 4633</strain>
    </source>
</reference>
<keyword evidence="1" id="KW-0812">Transmembrane</keyword>
<evidence type="ECO:0000256" key="1">
    <source>
        <dbReference type="SAM" id="Phobius"/>
    </source>
</evidence>
<reference evidence="2" key="1">
    <citation type="journal article" date="2014" name="Int. J. Syst. Evol. Microbiol.">
        <title>Complete genome sequence of Corynebacterium casei LMG S-19264T (=DSM 44701T), isolated from a smear-ripened cheese.</title>
        <authorList>
            <consortium name="US DOE Joint Genome Institute (JGI-PGF)"/>
            <person name="Walter F."/>
            <person name="Albersmeier A."/>
            <person name="Kalinowski J."/>
            <person name="Ruckert C."/>
        </authorList>
    </citation>
    <scope>NUCLEOTIDE SEQUENCE</scope>
    <source>
        <strain evidence="2">JCM 4633</strain>
    </source>
</reference>
<protein>
    <submittedName>
        <fullName evidence="2">Uncharacterized protein</fullName>
    </submittedName>
</protein>
<sequence>MKSSGSRGPPGLGSGLTLAPVLAPAPVLAFAFAFAFAFTLVFVARRCGWCEVVGRVMFVSPPGALRGWSRGWVGAGAGVGW</sequence>
<dbReference type="Proteomes" id="UP000646244">
    <property type="component" value="Unassembled WGS sequence"/>
</dbReference>
<proteinExistence type="predicted"/>
<keyword evidence="1" id="KW-1133">Transmembrane helix</keyword>
<organism evidence="2 3">
    <name type="scientific">Streptomyces cinnamoneus</name>
    <name type="common">Streptoverticillium cinnamoneum</name>
    <dbReference type="NCBI Taxonomy" id="53446"/>
    <lineage>
        <taxon>Bacteria</taxon>
        <taxon>Bacillati</taxon>
        <taxon>Actinomycetota</taxon>
        <taxon>Actinomycetes</taxon>
        <taxon>Kitasatosporales</taxon>
        <taxon>Streptomycetaceae</taxon>
        <taxon>Streptomyces</taxon>
        <taxon>Streptomyces cinnamoneus group</taxon>
    </lineage>
</organism>